<keyword evidence="2" id="KW-1133">Transmembrane helix</keyword>
<evidence type="ECO:0000313" key="5">
    <source>
        <dbReference type="Proteomes" id="UP000179935"/>
    </source>
</evidence>
<evidence type="ECO:0000259" key="3">
    <source>
        <dbReference type="Pfam" id="PF13845"/>
    </source>
</evidence>
<feature type="transmembrane region" description="Helical" evidence="2">
    <location>
        <begin position="79"/>
        <end position="102"/>
    </location>
</feature>
<feature type="region of interest" description="Disordered" evidence="1">
    <location>
        <begin position="1"/>
        <end position="52"/>
    </location>
</feature>
<comment type="caution">
    <text evidence="4">The sequence shown here is derived from an EMBL/GenBank/DDBJ whole genome shotgun (WGS) entry which is preliminary data.</text>
</comment>
<dbReference type="Proteomes" id="UP000179935">
    <property type="component" value="Unassembled WGS sequence"/>
</dbReference>
<gene>
    <name evidence="4" type="ORF">BIV24_22735</name>
</gene>
<dbReference type="Pfam" id="PF13845">
    <property type="entry name" value="Septum_form"/>
    <property type="match status" value="1"/>
</dbReference>
<keyword evidence="2" id="KW-0812">Transmembrane</keyword>
<feature type="transmembrane region" description="Helical" evidence="2">
    <location>
        <begin position="122"/>
        <end position="148"/>
    </location>
</feature>
<evidence type="ECO:0000256" key="2">
    <source>
        <dbReference type="SAM" id="Phobius"/>
    </source>
</evidence>
<evidence type="ECO:0000313" key="4">
    <source>
        <dbReference type="EMBL" id="OIJ88384.1"/>
    </source>
</evidence>
<name>A0A1S2P5P2_9ACTN</name>
<organism evidence="4 5">
    <name type="scientific">Streptomyces colonosanans</name>
    <dbReference type="NCBI Taxonomy" id="1428652"/>
    <lineage>
        <taxon>Bacteria</taxon>
        <taxon>Bacillati</taxon>
        <taxon>Actinomycetota</taxon>
        <taxon>Actinomycetes</taxon>
        <taxon>Kitasatosporales</taxon>
        <taxon>Streptomycetaceae</taxon>
        <taxon>Streptomyces</taxon>
    </lineage>
</organism>
<accession>A0A1S2P5P2</accession>
<dbReference type="STRING" id="1428652.BIV24_22735"/>
<reference evidence="4 5" key="1">
    <citation type="submission" date="2016-10" db="EMBL/GenBank/DDBJ databases">
        <title>Genome sequence of Streptomyces sp. MUSC 93.</title>
        <authorList>
            <person name="Lee L.-H."/>
            <person name="Ser H.-L."/>
            <person name="Law J.W.-F."/>
        </authorList>
    </citation>
    <scope>NUCLEOTIDE SEQUENCE [LARGE SCALE GENOMIC DNA]</scope>
    <source>
        <strain evidence="4 5">MUSC 93</strain>
    </source>
</reference>
<dbReference type="AlphaFoldDB" id="A0A1S2P5P2"/>
<evidence type="ECO:0000256" key="1">
    <source>
        <dbReference type="SAM" id="MobiDB-lite"/>
    </source>
</evidence>
<sequence length="413" mass="44239">MPYEAEPPRSDGQLDPPPPHGPDSAEAYGWQEPSPVPAPRESESWFQPQPQPQSSYPYPYAYPYPPAFQSPEPSGTSGLAVTAFVLAVTLVLSPVGLVLGIVALVRLARRAREGRPLRGKGLAVAAVSVSGAVALVAVLILTGVIRVWTFSSGVQRDNDGSVGQKTSATVIDLRKGDCFTPQSGLPDGTKRNPGVLKVDIVPCDQPHQGEAYGVATVHGPDRYPGNAAVTRLSREACVDPLFSYVADLYAMPRVRMYFYQPDQAGWTAGRRGVLCWIGAPSGTLRESVRQSATDLNPDQRAFVEALHPLNAASLYMPVEEPTDGNLTEYTAWARLNVGAVQDTVSNLRRTDLPAADRSAVDAVVRQLQVTGLSWDKAARAKDVATLRAALTEVQDRSAVGQVAQARKLLGLPA</sequence>
<dbReference type="EMBL" id="MLYP01000058">
    <property type="protein sequence ID" value="OIJ88384.1"/>
    <property type="molecule type" value="Genomic_DNA"/>
</dbReference>
<dbReference type="InterPro" id="IPR026004">
    <property type="entry name" value="Septum_form"/>
</dbReference>
<keyword evidence="2" id="KW-0472">Membrane</keyword>
<protein>
    <recommendedName>
        <fullName evidence="3">Septum formation-related domain-containing protein</fullName>
    </recommendedName>
</protein>
<feature type="domain" description="Septum formation-related" evidence="3">
    <location>
        <begin position="196"/>
        <end position="282"/>
    </location>
</feature>
<keyword evidence="5" id="KW-1185">Reference proteome</keyword>
<proteinExistence type="predicted"/>